<dbReference type="Proteomes" id="UP000481153">
    <property type="component" value="Unassembled WGS sequence"/>
</dbReference>
<gene>
    <name evidence="1" type="ORF">Ae201684_013239</name>
</gene>
<keyword evidence="2" id="KW-1185">Reference proteome</keyword>
<evidence type="ECO:0008006" key="3">
    <source>
        <dbReference type="Google" id="ProtNLM"/>
    </source>
</evidence>
<dbReference type="PANTHER" id="PTHR31252">
    <property type="entry name" value="DUF4419 DOMAIN-CONTAINING PROTEIN"/>
    <property type="match status" value="1"/>
</dbReference>
<evidence type="ECO:0000313" key="1">
    <source>
        <dbReference type="EMBL" id="KAF0729103.1"/>
    </source>
</evidence>
<sequence length="361" mass="40624">MTTFAVSPVQVDKYRRKLCKQNDDMLTRLKEFKKEGCKEILQATPIKGAFVPTNSAFVLGAIEAYNQHHNLVIRPDDVWLAIMIQFGFFVNGNAETLREALVKHQGQKELTVTEFGSLYTVDYGKMAAEMIGKMEEHLVDPSLGEWILPSFSTTTDHDRIVGSVVMMASMKKYFKYKFELCCGIPNVTLLGTVQDWETIRSRVDYLKRFGGHMVEWVEMLSGVIDQFVASAKGAVDVDFWQRICHNIGGGSGPRYISGWISVFCVFDEEGHWQGSTKSVTNWGRVTESEFPIINTNDIPAGYLTVDVLIDDNGAEHKSLMFAGHMSYQVEDKKTIIPTLSWAIVLKNGEVPSDSSMDERFG</sequence>
<dbReference type="EMBL" id="VJMJ01000169">
    <property type="protein sequence ID" value="KAF0729103.1"/>
    <property type="molecule type" value="Genomic_DNA"/>
</dbReference>
<dbReference type="Pfam" id="PF14388">
    <property type="entry name" value="DUF4419"/>
    <property type="match status" value="1"/>
</dbReference>
<dbReference type="AlphaFoldDB" id="A0A6G0WP10"/>
<dbReference type="PANTHER" id="PTHR31252:SF11">
    <property type="entry name" value="DUF4419 DOMAIN-CONTAINING PROTEIN"/>
    <property type="match status" value="1"/>
</dbReference>
<dbReference type="InterPro" id="IPR025533">
    <property type="entry name" value="DUF4419"/>
</dbReference>
<dbReference type="VEuPathDB" id="FungiDB:AeMF1_012137"/>
<organism evidence="1 2">
    <name type="scientific">Aphanomyces euteiches</name>
    <dbReference type="NCBI Taxonomy" id="100861"/>
    <lineage>
        <taxon>Eukaryota</taxon>
        <taxon>Sar</taxon>
        <taxon>Stramenopiles</taxon>
        <taxon>Oomycota</taxon>
        <taxon>Saprolegniomycetes</taxon>
        <taxon>Saprolegniales</taxon>
        <taxon>Verrucalvaceae</taxon>
        <taxon>Aphanomyces</taxon>
    </lineage>
</organism>
<protein>
    <recommendedName>
        <fullName evidence="3">DUF4419 domain-containing protein</fullName>
    </recommendedName>
</protein>
<proteinExistence type="predicted"/>
<comment type="caution">
    <text evidence="1">The sequence shown here is derived from an EMBL/GenBank/DDBJ whole genome shotgun (WGS) entry which is preliminary data.</text>
</comment>
<accession>A0A6G0WP10</accession>
<evidence type="ECO:0000313" key="2">
    <source>
        <dbReference type="Proteomes" id="UP000481153"/>
    </source>
</evidence>
<name>A0A6G0WP10_9STRA</name>
<reference evidence="1 2" key="1">
    <citation type="submission" date="2019-07" db="EMBL/GenBank/DDBJ databases">
        <title>Genomics analysis of Aphanomyces spp. identifies a new class of oomycete effector associated with host adaptation.</title>
        <authorList>
            <person name="Gaulin E."/>
        </authorList>
    </citation>
    <scope>NUCLEOTIDE SEQUENCE [LARGE SCALE GENOMIC DNA]</scope>
    <source>
        <strain evidence="1 2">ATCC 201684</strain>
    </source>
</reference>